<dbReference type="RefSeq" id="WP_093072122.1">
    <property type="nucleotide sequence ID" value="NZ_FOGV01000004.1"/>
</dbReference>
<dbReference type="Proteomes" id="UP000199318">
    <property type="component" value="Unassembled WGS sequence"/>
</dbReference>
<protein>
    <submittedName>
        <fullName evidence="2">Pimeloyl-ACP methyl ester carboxylesterase</fullName>
    </submittedName>
</protein>
<comment type="caution">
    <text evidence="2">The sequence shown here is derived from an EMBL/GenBank/DDBJ whole genome shotgun (WGS) entry which is preliminary data.</text>
</comment>
<reference evidence="3" key="1">
    <citation type="submission" date="2016-10" db="EMBL/GenBank/DDBJ databases">
        <authorList>
            <person name="de Groot N.N."/>
        </authorList>
    </citation>
    <scope>NUCLEOTIDE SEQUENCE [LARGE SCALE GENOMIC DNA]</scope>
    <source>
        <strain evidence="3">10nlg</strain>
    </source>
</reference>
<dbReference type="InterPro" id="IPR000073">
    <property type="entry name" value="AB_hydrolase_1"/>
</dbReference>
<sequence>MKRDHILLERQGIPIEYTVSGEGEPVLMLHGGHSSCREELGVGWLVEAGYKVIVPSRPGYGRTSKAAGKDLAAVSETIRAVLHHAGEERAHIAAFSAAGPAGIAFAAAYPKRTLSLSLLSAVSKPWPVKADGTGLAVGARIMFRPRLERATWALIHAVNKRFPDGLFRQMIPAFSTLDDHTASSVMTENDIAYFQQMMARQRSSSGFFLDLAHNRELTKEMAERVTAPTLILHSRYDASVNKAHAEYAKELIPHADLVMLNSWGHLIMLGTDAEAARETWLAFLYTNRSG</sequence>
<proteinExistence type="predicted"/>
<dbReference type="Pfam" id="PF00561">
    <property type="entry name" value="Abhydrolase_1"/>
    <property type="match status" value="1"/>
</dbReference>
<dbReference type="AlphaFoldDB" id="A0A1H9RCJ3"/>
<evidence type="ECO:0000313" key="3">
    <source>
        <dbReference type="Proteomes" id="UP000199318"/>
    </source>
</evidence>
<dbReference type="OrthoDB" id="9773293at2"/>
<dbReference type="Gene3D" id="3.40.50.1820">
    <property type="entry name" value="alpha/beta hydrolase"/>
    <property type="match status" value="1"/>
</dbReference>
<dbReference type="PANTHER" id="PTHR43433:SF5">
    <property type="entry name" value="AB HYDROLASE-1 DOMAIN-CONTAINING PROTEIN"/>
    <property type="match status" value="1"/>
</dbReference>
<keyword evidence="3" id="KW-1185">Reference proteome</keyword>
<evidence type="ECO:0000313" key="2">
    <source>
        <dbReference type="EMBL" id="SER70265.1"/>
    </source>
</evidence>
<dbReference type="STRING" id="1464123.SAMN05444126_10495"/>
<accession>A0A1H9RCJ3</accession>
<evidence type="ECO:0000259" key="1">
    <source>
        <dbReference type="Pfam" id="PF00561"/>
    </source>
</evidence>
<organism evidence="2 3">
    <name type="scientific">Salisediminibacterium halotolerans</name>
    <dbReference type="NCBI Taxonomy" id="517425"/>
    <lineage>
        <taxon>Bacteria</taxon>
        <taxon>Bacillati</taxon>
        <taxon>Bacillota</taxon>
        <taxon>Bacilli</taxon>
        <taxon>Bacillales</taxon>
        <taxon>Bacillaceae</taxon>
        <taxon>Salisediminibacterium</taxon>
    </lineage>
</organism>
<dbReference type="InterPro" id="IPR029058">
    <property type="entry name" value="AB_hydrolase_fold"/>
</dbReference>
<dbReference type="SUPFAM" id="SSF53474">
    <property type="entry name" value="alpha/beta-Hydrolases"/>
    <property type="match status" value="1"/>
</dbReference>
<dbReference type="InterPro" id="IPR050471">
    <property type="entry name" value="AB_hydrolase"/>
</dbReference>
<dbReference type="EMBL" id="FOGV01000004">
    <property type="protein sequence ID" value="SER70265.1"/>
    <property type="molecule type" value="Genomic_DNA"/>
</dbReference>
<gene>
    <name evidence="2" type="ORF">SAMN05444126_10495</name>
</gene>
<name>A0A1H9RCJ3_9BACI</name>
<dbReference type="PANTHER" id="PTHR43433">
    <property type="entry name" value="HYDROLASE, ALPHA/BETA FOLD FAMILY PROTEIN"/>
    <property type="match status" value="1"/>
</dbReference>
<feature type="domain" description="AB hydrolase-1" evidence="1">
    <location>
        <begin position="25"/>
        <end position="269"/>
    </location>
</feature>